<feature type="region of interest" description="Disordered" evidence="6">
    <location>
        <begin position="1"/>
        <end position="94"/>
    </location>
</feature>
<comment type="similarity">
    <text evidence="2">Belongs to the TAF9 family.</text>
</comment>
<dbReference type="InterPro" id="IPR051431">
    <property type="entry name" value="TFIID_subunit_9"/>
</dbReference>
<dbReference type="GO" id="GO:0046982">
    <property type="term" value="F:protein heterodimerization activity"/>
    <property type="evidence" value="ECO:0007669"/>
    <property type="project" value="InterPro"/>
</dbReference>
<feature type="compositionally biased region" description="Low complexity" evidence="6">
    <location>
        <begin position="365"/>
        <end position="379"/>
    </location>
</feature>
<dbReference type="InterPro" id="IPR003162">
    <property type="entry name" value="TFIID-31"/>
</dbReference>
<evidence type="ECO:0000313" key="7">
    <source>
        <dbReference type="EMBL" id="GAX20667.1"/>
    </source>
</evidence>
<dbReference type="OrthoDB" id="341924at2759"/>
<evidence type="ECO:0000256" key="3">
    <source>
        <dbReference type="ARBA" id="ARBA00023015"/>
    </source>
</evidence>
<comment type="subcellular location">
    <subcellularLocation>
        <location evidence="1">Nucleus</location>
    </subcellularLocation>
</comment>
<dbReference type="GO" id="GO:0005669">
    <property type="term" value="C:transcription factor TFIID complex"/>
    <property type="evidence" value="ECO:0007669"/>
    <property type="project" value="TreeGrafter"/>
</dbReference>
<evidence type="ECO:0008006" key="9">
    <source>
        <dbReference type="Google" id="ProtNLM"/>
    </source>
</evidence>
<dbReference type="SUPFAM" id="SSF47113">
    <property type="entry name" value="Histone-fold"/>
    <property type="match status" value="1"/>
</dbReference>
<dbReference type="GO" id="GO:0016251">
    <property type="term" value="F:RNA polymerase II general transcription initiation factor activity"/>
    <property type="evidence" value="ECO:0007669"/>
    <property type="project" value="TreeGrafter"/>
</dbReference>
<evidence type="ECO:0000256" key="6">
    <source>
        <dbReference type="SAM" id="MobiDB-lite"/>
    </source>
</evidence>
<protein>
    <recommendedName>
        <fullName evidence="9">Transcription initiation factor TFIID subunit 9B</fullName>
    </recommendedName>
</protein>
<dbReference type="InParanoid" id="A0A1Z5K345"/>
<comment type="caution">
    <text evidence="7">The sequence shown here is derived from an EMBL/GenBank/DDBJ whole genome shotgun (WGS) entry which is preliminary data.</text>
</comment>
<dbReference type="Proteomes" id="UP000198406">
    <property type="component" value="Unassembled WGS sequence"/>
</dbReference>
<evidence type="ECO:0000256" key="4">
    <source>
        <dbReference type="ARBA" id="ARBA00023163"/>
    </source>
</evidence>
<dbReference type="AlphaFoldDB" id="A0A1Z5K345"/>
<dbReference type="EMBL" id="BDSP01000151">
    <property type="protein sequence ID" value="GAX20667.1"/>
    <property type="molecule type" value="Genomic_DNA"/>
</dbReference>
<dbReference type="PANTHER" id="PTHR48068:SF4">
    <property type="entry name" value="TATA-BOX BINDING PROTEIN ASSOCIATED FACTOR 9"/>
    <property type="match status" value="1"/>
</dbReference>
<feature type="compositionally biased region" description="Low complexity" evidence="6">
    <location>
        <begin position="83"/>
        <end position="94"/>
    </location>
</feature>
<feature type="compositionally biased region" description="Polar residues" evidence="6">
    <location>
        <begin position="317"/>
        <end position="334"/>
    </location>
</feature>
<keyword evidence="4" id="KW-0804">Transcription</keyword>
<feature type="compositionally biased region" description="Low complexity" evidence="6">
    <location>
        <begin position="24"/>
        <end position="64"/>
    </location>
</feature>
<accession>A0A1Z5K345</accession>
<feature type="compositionally biased region" description="Basic and acidic residues" evidence="6">
    <location>
        <begin position="407"/>
        <end position="419"/>
    </location>
</feature>
<gene>
    <name evidence="7" type="ORF">FisN_32Hh056</name>
</gene>
<name>A0A1Z5K345_FISSO</name>
<feature type="compositionally biased region" description="Polar residues" evidence="6">
    <location>
        <begin position="392"/>
        <end position="406"/>
    </location>
</feature>
<evidence type="ECO:0000256" key="5">
    <source>
        <dbReference type="ARBA" id="ARBA00023242"/>
    </source>
</evidence>
<feature type="compositionally biased region" description="Basic residues" evidence="6">
    <location>
        <begin position="72"/>
        <end position="82"/>
    </location>
</feature>
<evidence type="ECO:0000256" key="1">
    <source>
        <dbReference type="ARBA" id="ARBA00004123"/>
    </source>
</evidence>
<dbReference type="InterPro" id="IPR009072">
    <property type="entry name" value="Histone-fold"/>
</dbReference>
<dbReference type="GO" id="GO:0003713">
    <property type="term" value="F:transcription coactivator activity"/>
    <property type="evidence" value="ECO:0007669"/>
    <property type="project" value="TreeGrafter"/>
</dbReference>
<dbReference type="GO" id="GO:0000124">
    <property type="term" value="C:SAGA complex"/>
    <property type="evidence" value="ECO:0007669"/>
    <property type="project" value="TreeGrafter"/>
</dbReference>
<reference evidence="7 8" key="1">
    <citation type="journal article" date="2015" name="Plant Cell">
        <title>Oil accumulation by the oleaginous diatom Fistulifera solaris as revealed by the genome and transcriptome.</title>
        <authorList>
            <person name="Tanaka T."/>
            <person name="Maeda Y."/>
            <person name="Veluchamy A."/>
            <person name="Tanaka M."/>
            <person name="Abida H."/>
            <person name="Marechal E."/>
            <person name="Bowler C."/>
            <person name="Muto M."/>
            <person name="Sunaga Y."/>
            <person name="Tanaka M."/>
            <person name="Yoshino T."/>
            <person name="Taniguchi T."/>
            <person name="Fukuda Y."/>
            <person name="Nemoto M."/>
            <person name="Matsumoto M."/>
            <person name="Wong P.S."/>
            <person name="Aburatani S."/>
            <person name="Fujibuchi W."/>
        </authorList>
    </citation>
    <scope>NUCLEOTIDE SEQUENCE [LARGE SCALE GENOMIC DNA]</scope>
    <source>
        <strain evidence="7 8">JPCC DA0580</strain>
    </source>
</reference>
<keyword evidence="8" id="KW-1185">Reference proteome</keyword>
<organism evidence="7 8">
    <name type="scientific">Fistulifera solaris</name>
    <name type="common">Oleaginous diatom</name>
    <dbReference type="NCBI Taxonomy" id="1519565"/>
    <lineage>
        <taxon>Eukaryota</taxon>
        <taxon>Sar</taxon>
        <taxon>Stramenopiles</taxon>
        <taxon>Ochrophyta</taxon>
        <taxon>Bacillariophyta</taxon>
        <taxon>Bacillariophyceae</taxon>
        <taxon>Bacillariophycidae</taxon>
        <taxon>Naviculales</taxon>
        <taxon>Naviculaceae</taxon>
        <taxon>Fistulifera</taxon>
    </lineage>
</organism>
<dbReference type="Gene3D" id="1.10.20.10">
    <property type="entry name" value="Histone, subunit A"/>
    <property type="match status" value="1"/>
</dbReference>
<sequence>MMSNPSTTAASQPTPATTTPPPTANATTTTGNTNAATTTTTSTAKSKAPSTKTNTKTKTVTKASGAAGTQAKVKKPASRKKPAATNTNNRNTTTPTALQQAKLAQAELAKQKAQAEARKLDPLWYRIEDVLLWDTSTPSSSSILPEQVPFVQQVLSHYGLTTADVTPQALTCLLEQSRRFAQEVMGNAHDLAFAANRTEIQEGDLKLAVQLRPDFRIATTAQIPKLHQLAQHINRMPLPPIPSHCYAGVVLPPAPYQLTARTYDIVSGAKVQRKMSVQVPLAPPKQKSTISYGATKGRQIPIQLKSTVEEASPSKMDVTSTAEGTATTNISTATPVDGNVASKEVHNAPMEEKNEDAPQDPVPMDTSTTPDESTTTPAEVITTDPTPKATPLPQQQPEEAITPNSEEVQHSDVVMKEEQNEMETQIETTAASEPSNEKETQPFSTTNK</sequence>
<dbReference type="GO" id="GO:0051123">
    <property type="term" value="P:RNA polymerase II preinitiation complex assembly"/>
    <property type="evidence" value="ECO:0007669"/>
    <property type="project" value="TreeGrafter"/>
</dbReference>
<feature type="compositionally biased region" description="Low complexity" evidence="6">
    <location>
        <begin position="1"/>
        <end position="17"/>
    </location>
</feature>
<evidence type="ECO:0000313" key="8">
    <source>
        <dbReference type="Proteomes" id="UP000198406"/>
    </source>
</evidence>
<dbReference type="PANTHER" id="PTHR48068">
    <property type="entry name" value="TAF9 RNA POLYMERASE II, TATA BOX-BINDING PROTEIN (TBP)-ASSOCIATED FACTOR"/>
    <property type="match status" value="1"/>
</dbReference>
<feature type="compositionally biased region" description="Basic and acidic residues" evidence="6">
    <location>
        <begin position="343"/>
        <end position="356"/>
    </location>
</feature>
<dbReference type="Pfam" id="PF02291">
    <property type="entry name" value="TFIID-31kDa"/>
    <property type="match status" value="1"/>
</dbReference>
<feature type="compositionally biased region" description="Polar residues" evidence="6">
    <location>
        <begin position="422"/>
        <end position="434"/>
    </location>
</feature>
<feature type="region of interest" description="Disordered" evidence="6">
    <location>
        <begin position="306"/>
        <end position="448"/>
    </location>
</feature>
<keyword evidence="5" id="KW-0539">Nucleus</keyword>
<keyword evidence="3" id="KW-0805">Transcription regulation</keyword>
<proteinExistence type="inferred from homology"/>
<evidence type="ECO:0000256" key="2">
    <source>
        <dbReference type="ARBA" id="ARBA00007646"/>
    </source>
</evidence>